<feature type="compositionally biased region" description="Low complexity" evidence="1">
    <location>
        <begin position="73"/>
        <end position="83"/>
    </location>
</feature>
<dbReference type="Gene3D" id="1.25.40.10">
    <property type="entry name" value="Tetratricopeptide repeat domain"/>
    <property type="match status" value="1"/>
</dbReference>
<dbReference type="SUPFAM" id="SSF82199">
    <property type="entry name" value="SET domain"/>
    <property type="match status" value="1"/>
</dbReference>
<keyword evidence="2" id="KW-0732">Signal</keyword>
<dbReference type="Pfam" id="PF00856">
    <property type="entry name" value="SET"/>
    <property type="match status" value="1"/>
</dbReference>
<dbReference type="CDD" id="cd20071">
    <property type="entry name" value="SET_SMYD"/>
    <property type="match status" value="1"/>
</dbReference>
<dbReference type="InterPro" id="IPR053185">
    <property type="entry name" value="SET_domain_protein"/>
</dbReference>
<dbReference type="PANTHER" id="PTHR47332">
    <property type="entry name" value="SET DOMAIN-CONTAINING PROTEIN 5"/>
    <property type="match status" value="1"/>
</dbReference>
<dbReference type="InterPro" id="IPR011990">
    <property type="entry name" value="TPR-like_helical_dom_sf"/>
</dbReference>
<evidence type="ECO:0000259" key="3">
    <source>
        <dbReference type="PROSITE" id="PS50280"/>
    </source>
</evidence>
<dbReference type="Proteomes" id="UP001172673">
    <property type="component" value="Unassembled WGS sequence"/>
</dbReference>
<dbReference type="Gene3D" id="2.170.270.10">
    <property type="entry name" value="SET domain"/>
    <property type="match status" value="1"/>
</dbReference>
<organism evidence="4 5">
    <name type="scientific">Cladophialophora chaetospira</name>
    <dbReference type="NCBI Taxonomy" id="386627"/>
    <lineage>
        <taxon>Eukaryota</taxon>
        <taxon>Fungi</taxon>
        <taxon>Dikarya</taxon>
        <taxon>Ascomycota</taxon>
        <taxon>Pezizomycotina</taxon>
        <taxon>Eurotiomycetes</taxon>
        <taxon>Chaetothyriomycetidae</taxon>
        <taxon>Chaetothyriales</taxon>
        <taxon>Herpotrichiellaceae</taxon>
        <taxon>Cladophialophora</taxon>
    </lineage>
</organism>
<evidence type="ECO:0000256" key="1">
    <source>
        <dbReference type="SAM" id="MobiDB-lite"/>
    </source>
</evidence>
<dbReference type="SMART" id="SM00317">
    <property type="entry name" value="SET"/>
    <property type="match status" value="1"/>
</dbReference>
<proteinExistence type="predicted"/>
<feature type="domain" description="SET" evidence="3">
    <location>
        <begin position="147"/>
        <end position="293"/>
    </location>
</feature>
<feature type="region of interest" description="Disordered" evidence="1">
    <location>
        <begin position="60"/>
        <end position="87"/>
    </location>
</feature>
<protein>
    <recommendedName>
        <fullName evidence="3">SET domain-containing protein</fullName>
    </recommendedName>
</protein>
<gene>
    <name evidence="4" type="ORF">H2200_007185</name>
</gene>
<feature type="signal peptide" evidence="2">
    <location>
        <begin position="1"/>
        <end position="20"/>
    </location>
</feature>
<accession>A0AA38X7C5</accession>
<dbReference type="EMBL" id="JAPDRK010000010">
    <property type="protein sequence ID" value="KAJ9608197.1"/>
    <property type="molecule type" value="Genomic_DNA"/>
</dbReference>
<evidence type="ECO:0000313" key="5">
    <source>
        <dbReference type="Proteomes" id="UP001172673"/>
    </source>
</evidence>
<dbReference type="PANTHER" id="PTHR47332:SF6">
    <property type="entry name" value="SET DOMAIN-CONTAINING PROTEIN"/>
    <property type="match status" value="1"/>
</dbReference>
<dbReference type="PROSITE" id="PS50280">
    <property type="entry name" value="SET"/>
    <property type="match status" value="1"/>
</dbReference>
<evidence type="ECO:0000256" key="2">
    <source>
        <dbReference type="SAM" id="SignalP"/>
    </source>
</evidence>
<evidence type="ECO:0000313" key="4">
    <source>
        <dbReference type="EMBL" id="KAJ9608197.1"/>
    </source>
</evidence>
<feature type="chain" id="PRO_5041286422" description="SET domain-containing protein" evidence="2">
    <location>
        <begin position="21"/>
        <end position="443"/>
    </location>
</feature>
<keyword evidence="5" id="KW-1185">Reference proteome</keyword>
<dbReference type="InterPro" id="IPR001214">
    <property type="entry name" value="SET_dom"/>
</dbReference>
<dbReference type="AlphaFoldDB" id="A0AA38X7C5"/>
<sequence>MKRVVMLKLAVALFLSVATSSIEKVGRGAGLEAHQNTDEELIISDSNHWDTTSLGGSILNQEQSPFLQPPDSSPNASPGSNGPWTHDPICTEYRPALNSTLCVYTDTTFNNGRGISIFTTPEIASQIADTISSLKAAEPLSIQAKTHPWTTIPVPNKGIGVIATEPLSRGDLVSSFHPYLVLHTENILSTTDEREKFLRLAISQLPKSSQEQFYDLAKMFDDERLVAQDVVKSNGFNLDVGGVVHVAVFPEASRFNHACDPNAQYYLTPDTLSHTIHATRPIQPNEEITISYTTPFRSYAQRQEYLKTAYDFTCSCSRCQKGEEADEPLHEINRIQSILGDWIPRDPSTSTESSAPSVRLAEQLIRLYQSLGLEGWLDYAYGNAALMYNSIGSIRGAKKYAHLAAESAKLRYGPESGDVAAWKTFEGDTQGHWSWMIRKSRPI</sequence>
<reference evidence="4" key="1">
    <citation type="submission" date="2022-10" db="EMBL/GenBank/DDBJ databases">
        <title>Culturing micro-colonial fungi from biological soil crusts in the Mojave desert and describing Neophaeococcomyces mojavensis, and introducing the new genera and species Taxawa tesnikishii.</title>
        <authorList>
            <person name="Kurbessoian T."/>
            <person name="Stajich J.E."/>
        </authorList>
    </citation>
    <scope>NUCLEOTIDE SEQUENCE</scope>
    <source>
        <strain evidence="4">TK_41</strain>
    </source>
</reference>
<comment type="caution">
    <text evidence="4">The sequence shown here is derived from an EMBL/GenBank/DDBJ whole genome shotgun (WGS) entry which is preliminary data.</text>
</comment>
<name>A0AA38X7C5_9EURO</name>
<dbReference type="InterPro" id="IPR046341">
    <property type="entry name" value="SET_dom_sf"/>
</dbReference>